<dbReference type="KEGG" id="psoj:PHYSODRAFT_284493"/>
<evidence type="ECO:0000313" key="2">
    <source>
        <dbReference type="EMBL" id="AEK80720.1"/>
    </source>
</evidence>
<gene>
    <name evidence="2" type="primary">Avh</name>
</gene>
<keyword evidence="1" id="KW-0732">Signal</keyword>
<evidence type="ECO:0000256" key="1">
    <source>
        <dbReference type="SAM" id="SignalP"/>
    </source>
</evidence>
<evidence type="ECO:0000313" key="4">
    <source>
        <dbReference type="EMBL" id="AEK80722.1"/>
    </source>
</evidence>
<sequence>MKQARAVQLVLAVTTIISVRDALPGIVQDTRATRVSTTIADARHGGKPGRRFLRGSPLNADSEERSPNVDIIVKDAASKFKKSVLWKFQFAV</sequence>
<evidence type="ECO:0000313" key="3">
    <source>
        <dbReference type="EMBL" id="AEK80721.1"/>
    </source>
</evidence>
<dbReference type="EMBL" id="JN253909">
    <property type="protein sequence ID" value="AEK80722.1"/>
    <property type="molecule type" value="Genomic_DNA"/>
</dbReference>
<dbReference type="OrthoDB" id="126879at2759"/>
<dbReference type="VEuPathDB" id="FungiDB:PHYSODRAFT_284493"/>
<dbReference type="EMBL" id="JN253907">
    <property type="protein sequence ID" value="AEK80720.1"/>
    <property type="molecule type" value="Genomic_DNA"/>
</dbReference>
<feature type="chain" id="PRO_5007652904" evidence="1">
    <location>
        <begin position="23"/>
        <end position="92"/>
    </location>
</feature>
<accession>E0W572</accession>
<dbReference type="RefSeq" id="XP_009516917.1">
    <property type="nucleotide sequence ID" value="XM_009518622.1"/>
</dbReference>
<proteinExistence type="predicted"/>
<organism evidence="2">
    <name type="scientific">Phytophthora sojae</name>
    <name type="common">Soybean stem and root rot agent</name>
    <name type="synonym">Phytophthora megasperma f. sp. glycines</name>
    <dbReference type="NCBI Taxonomy" id="67593"/>
    <lineage>
        <taxon>Eukaryota</taxon>
        <taxon>Sar</taxon>
        <taxon>Stramenopiles</taxon>
        <taxon>Oomycota</taxon>
        <taxon>Peronosporomycetes</taxon>
        <taxon>Peronosporales</taxon>
        <taxon>Peronosporaceae</taxon>
        <taxon>Phytophthora</taxon>
    </lineage>
</organism>
<name>E0W572_PHYSO</name>
<feature type="signal peptide" evidence="1">
    <location>
        <begin position="1"/>
        <end position="22"/>
    </location>
</feature>
<dbReference type="EMBL" id="JN253908">
    <property type="protein sequence ID" value="AEK80721.1"/>
    <property type="molecule type" value="Genomic_DNA"/>
</dbReference>
<protein>
    <submittedName>
        <fullName evidence="2">Avh132</fullName>
    </submittedName>
</protein>
<reference evidence="2" key="1">
    <citation type="journal article" date="2011" name="Plant Cell">
        <title>Transcriptional programming and functional interactions within the Phytophthora sojae RXLR effector repertoire.</title>
        <authorList>
            <person name="Wang Q."/>
            <person name="Han C."/>
            <person name="Ferreira A.O."/>
            <person name="Yu X."/>
            <person name="Ye W."/>
            <person name="Tripathy S."/>
            <person name="Kale S.D."/>
            <person name="Gu B."/>
            <person name="Sheng Y."/>
            <person name="Sui Y."/>
            <person name="Wang X."/>
            <person name="Zhang Z."/>
            <person name="Cheng B."/>
            <person name="Dong S."/>
            <person name="Shan W."/>
            <person name="Zheng X."/>
            <person name="Dou D."/>
            <person name="Tyler B.M."/>
            <person name="Wang Y."/>
        </authorList>
    </citation>
    <scope>NUCLEOTIDE SEQUENCE</scope>
    <source>
        <strain evidence="2">P7064</strain>
        <strain evidence="3">P7074</strain>
        <strain evidence="4">P7076</strain>
    </source>
</reference>
<dbReference type="AlphaFoldDB" id="E0W572"/>